<accession>A0AAE0F8K5</accession>
<name>A0AAE0F8K5_9CHLO</name>
<gene>
    <name evidence="2" type="ORF">CYMTET_35695</name>
</gene>
<evidence type="ECO:0000313" key="2">
    <source>
        <dbReference type="EMBL" id="KAK3255068.1"/>
    </source>
</evidence>
<evidence type="ECO:0000256" key="1">
    <source>
        <dbReference type="SAM" id="MobiDB-lite"/>
    </source>
</evidence>
<dbReference type="Proteomes" id="UP001190700">
    <property type="component" value="Unassembled WGS sequence"/>
</dbReference>
<proteinExistence type="predicted"/>
<dbReference type="Gene3D" id="3.30.40.220">
    <property type="match status" value="1"/>
</dbReference>
<evidence type="ECO:0000313" key="3">
    <source>
        <dbReference type="Proteomes" id="UP001190700"/>
    </source>
</evidence>
<organism evidence="2 3">
    <name type="scientific">Cymbomonas tetramitiformis</name>
    <dbReference type="NCBI Taxonomy" id="36881"/>
    <lineage>
        <taxon>Eukaryota</taxon>
        <taxon>Viridiplantae</taxon>
        <taxon>Chlorophyta</taxon>
        <taxon>Pyramimonadophyceae</taxon>
        <taxon>Pyramimonadales</taxon>
        <taxon>Pyramimonadaceae</taxon>
        <taxon>Cymbomonas</taxon>
    </lineage>
</organism>
<keyword evidence="3" id="KW-1185">Reference proteome</keyword>
<dbReference type="AlphaFoldDB" id="A0AAE0F8K5"/>
<protein>
    <submittedName>
        <fullName evidence="2">Uncharacterized protein</fullName>
    </submittedName>
</protein>
<feature type="region of interest" description="Disordered" evidence="1">
    <location>
        <begin position="338"/>
        <end position="362"/>
    </location>
</feature>
<comment type="caution">
    <text evidence="2">The sequence shown here is derived from an EMBL/GenBank/DDBJ whole genome shotgun (WGS) entry which is preliminary data.</text>
</comment>
<sequence length="625" mass="70615">MHTLRMYFGRASDSPAPLPEPVNLRTVAREEAKRIADWNFAAQELFVRAKEGAKKRDIDFALPSPDFLVDLAEAQKGRCAITGLRMLPKEPAESEGLPSDECWRRFAPSVDRIRSDGHYTRDNVQLTCVFANVGKAEADDANFKRFLACLATYPTDTRSDVAEMVPLRPLKRKLPTRSDVVKRKREMDMLLCDVKERKLQLKLSMLPEVAKSSSPAENHVAMPLDAWTSESDIVLSVQSWIRSKYELYDGDILNEHGSISYKSNGERVVAWDWKSLKQKAGDGREWFVKFSKLFQKYNSFTGGSVKITSLTCVFANVAKAEADDDSFKRFLTQLAKDPTEEEPSKVDETISLRPPKRKTPTRGDVLKRRREVALLQCEAKEKQIKLSMAKMDASSPIHMKDQTHHPNEADAAYLTQSRDDTFSGVASTISLPREIPSDKRRGANVMERPKGAEGNTHPTASDVRVVADFARCSFERVLEFELDTGAPIEMQRSWKRLRTLLASGECDQLRGYLSAVVSKCKLETNRALRWLRRCEGGLTAGDGNNCTDRQLRPLKVYKVLPRTFKGYGESIRIHALRPMDESAEDWTFVELEDLVQAFVAAFGEFVGVETDAFRAGICLRESHLY</sequence>
<dbReference type="EMBL" id="LGRX02022861">
    <property type="protein sequence ID" value="KAK3255068.1"/>
    <property type="molecule type" value="Genomic_DNA"/>
</dbReference>
<reference evidence="2 3" key="1">
    <citation type="journal article" date="2015" name="Genome Biol. Evol.">
        <title>Comparative Genomics of a Bacterivorous Green Alga Reveals Evolutionary Causalities and Consequences of Phago-Mixotrophic Mode of Nutrition.</title>
        <authorList>
            <person name="Burns J.A."/>
            <person name="Paasch A."/>
            <person name="Narechania A."/>
            <person name="Kim E."/>
        </authorList>
    </citation>
    <scope>NUCLEOTIDE SEQUENCE [LARGE SCALE GENOMIC DNA]</scope>
    <source>
        <strain evidence="2 3">PLY_AMNH</strain>
    </source>
</reference>